<evidence type="ECO:0000256" key="1">
    <source>
        <dbReference type="SAM" id="SignalP"/>
    </source>
</evidence>
<organism evidence="2 3">
    <name type="scientific">Duganella rivi</name>
    <dbReference type="NCBI Taxonomy" id="2666083"/>
    <lineage>
        <taxon>Bacteria</taxon>
        <taxon>Pseudomonadati</taxon>
        <taxon>Pseudomonadota</taxon>
        <taxon>Betaproteobacteria</taxon>
        <taxon>Burkholderiales</taxon>
        <taxon>Oxalobacteraceae</taxon>
        <taxon>Telluria group</taxon>
        <taxon>Duganella</taxon>
    </lineage>
</organism>
<sequence length="166" mass="18669">MKQSLMLTLCAVSLAGCLNSPASAEPCSAPDPALLRSTWQSFRTATLTGQPEQVARYYKFPVQLLPPMDGMKSMKISRPVFIKNYTELFQRGPADTEIAMLTAMKKSTGKEYIPQTRFDSAKCAFIGPTRIEDYNFVYDKKAGWLVESLYYDNNDLELAKSSQLDR</sequence>
<comment type="caution">
    <text evidence="2">The sequence shown here is derived from an EMBL/GenBank/DDBJ whole genome shotgun (WGS) entry which is preliminary data.</text>
</comment>
<feature type="signal peptide" evidence="1">
    <location>
        <begin position="1"/>
        <end position="24"/>
    </location>
</feature>
<feature type="chain" id="PRO_5031283804" description="Lipoprotein" evidence="1">
    <location>
        <begin position="25"/>
        <end position="166"/>
    </location>
</feature>
<evidence type="ECO:0000313" key="2">
    <source>
        <dbReference type="EMBL" id="MYM66913.1"/>
    </source>
</evidence>
<evidence type="ECO:0000313" key="3">
    <source>
        <dbReference type="Proteomes" id="UP000450012"/>
    </source>
</evidence>
<dbReference type="RefSeq" id="WP_161013499.1">
    <property type="nucleotide sequence ID" value="NZ_WWCK01000003.1"/>
</dbReference>
<name>A0A7X4GNT8_9BURK</name>
<dbReference type="Proteomes" id="UP000450012">
    <property type="component" value="Unassembled WGS sequence"/>
</dbReference>
<protein>
    <recommendedName>
        <fullName evidence="4">Lipoprotein</fullName>
    </recommendedName>
</protein>
<dbReference type="AlphaFoldDB" id="A0A7X4GNT8"/>
<accession>A0A7X4GNT8</accession>
<dbReference type="PROSITE" id="PS51257">
    <property type="entry name" value="PROKAR_LIPOPROTEIN"/>
    <property type="match status" value="1"/>
</dbReference>
<proteinExistence type="predicted"/>
<dbReference type="EMBL" id="WWCK01000003">
    <property type="protein sequence ID" value="MYM66913.1"/>
    <property type="molecule type" value="Genomic_DNA"/>
</dbReference>
<evidence type="ECO:0008006" key="4">
    <source>
        <dbReference type="Google" id="ProtNLM"/>
    </source>
</evidence>
<reference evidence="2 3" key="1">
    <citation type="submission" date="2019-12" db="EMBL/GenBank/DDBJ databases">
        <title>Novel species isolated from a subtropical stream in China.</title>
        <authorList>
            <person name="Lu H."/>
        </authorList>
    </citation>
    <scope>NUCLEOTIDE SEQUENCE [LARGE SCALE GENOMIC DNA]</scope>
    <source>
        <strain evidence="2 3">FT55W</strain>
    </source>
</reference>
<keyword evidence="1" id="KW-0732">Signal</keyword>
<gene>
    <name evidence="2" type="ORF">GTP45_08740</name>
</gene>
<keyword evidence="3" id="KW-1185">Reference proteome</keyword>